<keyword evidence="1" id="KW-0732">Signal</keyword>
<protein>
    <submittedName>
        <fullName evidence="2">Uncharacterized protein</fullName>
    </submittedName>
</protein>
<dbReference type="RefSeq" id="WP_348391451.1">
    <property type="nucleotide sequence ID" value="NZ_CP134145.1"/>
</dbReference>
<dbReference type="Proteomes" id="UP001258994">
    <property type="component" value="Chromosome"/>
</dbReference>
<reference evidence="3" key="1">
    <citation type="submission" date="2023-09" db="EMBL/GenBank/DDBJ databases">
        <authorList>
            <person name="Li S."/>
            <person name="Li X."/>
            <person name="Zhang C."/>
            <person name="Zhao Z."/>
        </authorList>
    </citation>
    <scope>NUCLEOTIDE SEQUENCE [LARGE SCALE GENOMIC DNA]</scope>
    <source>
        <strain evidence="3">SQ149</strain>
    </source>
</reference>
<organism evidence="2 3">
    <name type="scientific">Thalassotalea psychrophila</name>
    <dbReference type="NCBI Taxonomy" id="3065647"/>
    <lineage>
        <taxon>Bacteria</taxon>
        <taxon>Pseudomonadati</taxon>
        <taxon>Pseudomonadota</taxon>
        <taxon>Gammaproteobacteria</taxon>
        <taxon>Alteromonadales</taxon>
        <taxon>Colwelliaceae</taxon>
        <taxon>Thalassotalea</taxon>
    </lineage>
</organism>
<dbReference type="EMBL" id="CP134145">
    <property type="protein sequence ID" value="WNC72332.1"/>
    <property type="molecule type" value="Genomic_DNA"/>
</dbReference>
<keyword evidence="3" id="KW-1185">Reference proteome</keyword>
<feature type="chain" id="PRO_5045898510" evidence="1">
    <location>
        <begin position="21"/>
        <end position="123"/>
    </location>
</feature>
<accession>A0ABY9TU48</accession>
<sequence>MRLYKFFLLSLILLSVNAVANDQISGVWKHTQKSAWLEIEFESDLGSLSVKRHDNNLKAAGLNVIKDITTDLNQSSQWIGKMYSAAENGYVGIVLILINPTTLSIYEISDLSKSNEILRLTRE</sequence>
<evidence type="ECO:0000256" key="1">
    <source>
        <dbReference type="SAM" id="SignalP"/>
    </source>
</evidence>
<name>A0ABY9TU48_9GAMM</name>
<feature type="signal peptide" evidence="1">
    <location>
        <begin position="1"/>
        <end position="20"/>
    </location>
</feature>
<evidence type="ECO:0000313" key="2">
    <source>
        <dbReference type="EMBL" id="WNC72332.1"/>
    </source>
</evidence>
<proteinExistence type="predicted"/>
<gene>
    <name evidence="2" type="ORF">RGQ13_19775</name>
</gene>
<evidence type="ECO:0000313" key="3">
    <source>
        <dbReference type="Proteomes" id="UP001258994"/>
    </source>
</evidence>